<organism evidence="1 2">
    <name type="scientific">Weissella soli</name>
    <dbReference type="NCBI Taxonomy" id="155866"/>
    <lineage>
        <taxon>Bacteria</taxon>
        <taxon>Bacillati</taxon>
        <taxon>Bacillota</taxon>
        <taxon>Bacilli</taxon>
        <taxon>Lactobacillales</taxon>
        <taxon>Lactobacillaceae</taxon>
        <taxon>Weissella</taxon>
    </lineage>
</organism>
<dbReference type="AlphaFoldDB" id="A0A288Q5E7"/>
<accession>A0A288Q5E7</accession>
<proteinExistence type="predicted"/>
<sequence>MNNEKSQRISIWFIYINVGIVFTYLLITRCHADLANGHTVVQSSWLEILMMSVIGSLATVSITFIEYKIGQLLTDIFFEQDFHFAYDIALWKVVATAVGIVLMLLSTRGAYLSAMIVFPNLLAALMLTVVAISKFTFKITLALMIIFWLDVAATVLVKLVV</sequence>
<comment type="caution">
    <text evidence="1">The sequence shown here is derived from an EMBL/GenBank/DDBJ whole genome shotgun (WGS) entry which is preliminary data.</text>
</comment>
<evidence type="ECO:0000313" key="2">
    <source>
        <dbReference type="Proteomes" id="UP000254912"/>
    </source>
</evidence>
<dbReference type="RefSeq" id="WP_070229532.1">
    <property type="nucleotide sequence ID" value="NZ_BJYO01000003.1"/>
</dbReference>
<evidence type="ECO:0000313" key="1">
    <source>
        <dbReference type="EMBL" id="RDL06457.1"/>
    </source>
</evidence>
<dbReference type="GeneID" id="94545428"/>
<dbReference type="KEGG" id="wso:WSWS_00216"/>
<name>A0A288Q5E7_9LACO</name>
<reference evidence="1 2" key="1">
    <citation type="submission" date="2018-07" db="EMBL/GenBank/DDBJ databases">
        <title>Genomic Encyclopedia of Type Strains, Phase III (KMG-III): the genomes of soil and plant-associated and newly described type strains.</title>
        <authorList>
            <person name="Whitman W."/>
        </authorList>
    </citation>
    <scope>NUCLEOTIDE SEQUENCE [LARGE SCALE GENOMIC DNA]</scope>
    <source>
        <strain evidence="1 2">CECT 7031</strain>
    </source>
</reference>
<gene>
    <name evidence="1" type="ORF">DFP99_0835</name>
</gene>
<dbReference type="Proteomes" id="UP000254912">
    <property type="component" value="Unassembled WGS sequence"/>
</dbReference>
<protein>
    <submittedName>
        <fullName evidence="1">Uncharacterized protein</fullName>
    </submittedName>
</protein>
<keyword evidence="2" id="KW-1185">Reference proteome</keyword>
<dbReference type="EMBL" id="QRAS01000002">
    <property type="protein sequence ID" value="RDL06457.1"/>
    <property type="molecule type" value="Genomic_DNA"/>
</dbReference>